<dbReference type="Pfam" id="PF08263">
    <property type="entry name" value="LRRNT_2"/>
    <property type="match status" value="1"/>
</dbReference>
<dbReference type="InterPro" id="IPR032675">
    <property type="entry name" value="LRR_dom_sf"/>
</dbReference>
<dbReference type="Pfam" id="PF00560">
    <property type="entry name" value="LRR_1"/>
    <property type="match status" value="8"/>
</dbReference>
<protein>
    <submittedName>
        <fullName evidence="14">Receptor EIX2</fullName>
    </submittedName>
</protein>
<keyword evidence="9 11" id="KW-0472">Membrane</keyword>
<dbReference type="FunFam" id="3.80.10.10:FF:000383">
    <property type="entry name" value="Leucine-rich repeat receptor protein kinase EMS1"/>
    <property type="match status" value="1"/>
</dbReference>
<keyword evidence="6 12" id="KW-0732">Signal</keyword>
<feature type="transmembrane region" description="Helical" evidence="11">
    <location>
        <begin position="846"/>
        <end position="869"/>
    </location>
</feature>
<keyword evidence="15" id="KW-1185">Reference proteome</keyword>
<comment type="similarity">
    <text evidence="2">Belongs to the RLP family.</text>
</comment>
<accession>A0A8S0T7W6</accession>
<evidence type="ECO:0000256" key="11">
    <source>
        <dbReference type="SAM" id="Phobius"/>
    </source>
</evidence>
<keyword evidence="3" id="KW-1003">Cell membrane</keyword>
<dbReference type="SUPFAM" id="SSF52058">
    <property type="entry name" value="L domain-like"/>
    <property type="match status" value="1"/>
</dbReference>
<dbReference type="OrthoDB" id="1600340at2759"/>
<name>A0A8S0T7W6_OLEEU</name>
<evidence type="ECO:0000256" key="12">
    <source>
        <dbReference type="SAM" id="SignalP"/>
    </source>
</evidence>
<dbReference type="SUPFAM" id="SSF52047">
    <property type="entry name" value="RNI-like"/>
    <property type="match status" value="1"/>
</dbReference>
<dbReference type="AlphaFoldDB" id="A0A8S0T7W6"/>
<evidence type="ECO:0000313" key="15">
    <source>
        <dbReference type="Proteomes" id="UP000594638"/>
    </source>
</evidence>
<dbReference type="GO" id="GO:0005886">
    <property type="term" value="C:plasma membrane"/>
    <property type="evidence" value="ECO:0007669"/>
    <property type="project" value="UniProtKB-SubCell"/>
</dbReference>
<dbReference type="SMART" id="SM00369">
    <property type="entry name" value="LRR_TYP"/>
    <property type="match status" value="8"/>
</dbReference>
<evidence type="ECO:0000256" key="9">
    <source>
        <dbReference type="ARBA" id="ARBA00023136"/>
    </source>
</evidence>
<comment type="caution">
    <text evidence="14">The sequence shown here is derived from an EMBL/GenBank/DDBJ whole genome shotgun (WGS) entry which is preliminary data.</text>
</comment>
<organism evidence="14 15">
    <name type="scientific">Olea europaea subsp. europaea</name>
    <dbReference type="NCBI Taxonomy" id="158383"/>
    <lineage>
        <taxon>Eukaryota</taxon>
        <taxon>Viridiplantae</taxon>
        <taxon>Streptophyta</taxon>
        <taxon>Embryophyta</taxon>
        <taxon>Tracheophyta</taxon>
        <taxon>Spermatophyta</taxon>
        <taxon>Magnoliopsida</taxon>
        <taxon>eudicotyledons</taxon>
        <taxon>Gunneridae</taxon>
        <taxon>Pentapetalae</taxon>
        <taxon>asterids</taxon>
        <taxon>lamiids</taxon>
        <taxon>Lamiales</taxon>
        <taxon>Oleaceae</taxon>
        <taxon>Oleeae</taxon>
        <taxon>Olea</taxon>
    </lineage>
</organism>
<dbReference type="Proteomes" id="UP000594638">
    <property type="component" value="Unassembled WGS sequence"/>
</dbReference>
<dbReference type="Gramene" id="OE9A017158T1">
    <property type="protein sequence ID" value="OE9A017158C1"/>
    <property type="gene ID" value="OE9A017158"/>
</dbReference>
<evidence type="ECO:0000256" key="7">
    <source>
        <dbReference type="ARBA" id="ARBA00022737"/>
    </source>
</evidence>
<dbReference type="InterPro" id="IPR003591">
    <property type="entry name" value="Leu-rich_rpt_typical-subtyp"/>
</dbReference>
<reference evidence="14 15" key="1">
    <citation type="submission" date="2019-12" db="EMBL/GenBank/DDBJ databases">
        <authorList>
            <person name="Alioto T."/>
            <person name="Alioto T."/>
            <person name="Gomez Garrido J."/>
        </authorList>
    </citation>
    <scope>NUCLEOTIDE SEQUENCE [LARGE SCALE GENOMIC DNA]</scope>
</reference>
<keyword evidence="7" id="KW-0677">Repeat</keyword>
<dbReference type="InterPro" id="IPR046956">
    <property type="entry name" value="RLP23-like"/>
</dbReference>
<dbReference type="InterPro" id="IPR013210">
    <property type="entry name" value="LRR_N_plant-typ"/>
</dbReference>
<keyword evidence="5 11" id="KW-0812">Transmembrane</keyword>
<dbReference type="GO" id="GO:0006952">
    <property type="term" value="P:defense response"/>
    <property type="evidence" value="ECO:0007669"/>
    <property type="project" value="UniProtKB-ARBA"/>
</dbReference>
<keyword evidence="10" id="KW-0325">Glycoprotein</keyword>
<proteinExistence type="inferred from homology"/>
<dbReference type="PANTHER" id="PTHR48063:SF101">
    <property type="entry name" value="LRR RECEPTOR-LIKE SERINE_THREONINE-PROTEIN KINASE FLS2"/>
    <property type="match status" value="1"/>
</dbReference>
<comment type="subcellular location">
    <subcellularLocation>
        <location evidence="1">Cell membrane</location>
        <topology evidence="1">Single-pass type I membrane protein</topology>
    </subcellularLocation>
</comment>
<keyword evidence="8 11" id="KW-1133">Transmembrane helix</keyword>
<feature type="chain" id="PRO_5035864577" evidence="12">
    <location>
        <begin position="28"/>
        <end position="900"/>
    </location>
</feature>
<dbReference type="FunFam" id="3.80.10.10:FF:000213">
    <property type="entry name" value="Tyrosine-sulfated glycopeptide receptor 1"/>
    <property type="match status" value="1"/>
</dbReference>
<feature type="domain" description="Leucine-rich repeat-containing N-terminal plant-type" evidence="13">
    <location>
        <begin position="41"/>
        <end position="80"/>
    </location>
</feature>
<dbReference type="InterPro" id="IPR001611">
    <property type="entry name" value="Leu-rich_rpt"/>
</dbReference>
<evidence type="ECO:0000256" key="3">
    <source>
        <dbReference type="ARBA" id="ARBA00022475"/>
    </source>
</evidence>
<evidence type="ECO:0000256" key="10">
    <source>
        <dbReference type="ARBA" id="ARBA00023180"/>
    </source>
</evidence>
<evidence type="ECO:0000256" key="8">
    <source>
        <dbReference type="ARBA" id="ARBA00022989"/>
    </source>
</evidence>
<evidence type="ECO:0000259" key="13">
    <source>
        <dbReference type="Pfam" id="PF08263"/>
    </source>
</evidence>
<keyword evidence="14" id="KW-0675">Receptor</keyword>
<dbReference type="GO" id="GO:0051707">
    <property type="term" value="P:response to other organism"/>
    <property type="evidence" value="ECO:0007669"/>
    <property type="project" value="UniProtKB-ARBA"/>
</dbReference>
<evidence type="ECO:0000256" key="2">
    <source>
        <dbReference type="ARBA" id="ARBA00009592"/>
    </source>
</evidence>
<dbReference type="PANTHER" id="PTHR48063">
    <property type="entry name" value="LRR RECEPTOR-LIKE KINASE"/>
    <property type="match status" value="1"/>
</dbReference>
<evidence type="ECO:0000256" key="5">
    <source>
        <dbReference type="ARBA" id="ARBA00022692"/>
    </source>
</evidence>
<dbReference type="PROSITE" id="PS51450">
    <property type="entry name" value="LRR"/>
    <property type="match status" value="2"/>
</dbReference>
<gene>
    <name evidence="14" type="ORF">OLEA9_A017158</name>
</gene>
<sequence length="900" mass="100518">MIVDHKFFQHLQFLVIVLLLSWRTTFEHSTGMKDGIRCIEKEREALLKFKDELIDEYGRLSSWGNEKYKDCCKWSGVSCDNQTNHIVGLDLRSPRNNEESPRNNGDESIAPLRGKIGIWLLEIHHLKMLDLSFNDFNHIRIPQFIGSLGRLQYLDLFGSNFIGEIPHHLGNLSELIFLRLGSFNDGSLTSTNLDWLSRLHSLSDLHMVSVNLTMATDWFQTITKLNQLKSLFLPSCNLPMVLPSSPFNTSNSLLAFVVWENEFSSSWIFPLVFNLSSSLIFLDLSSNKLHGEIPISLGNMSTLTSLYLSDNQLTGKVPCPALSSSLIDLDLSRNMFNGTITQCIGSLSKLESLYLGSNNFEDVIAESHFFNLSQLKYLDLSFSPSISFNISLGWNPPFQLTSVDLSGCKVGSHFPAWLRTQTTLEILDISNAEISGTFSDFFGEQSPKLSRLNVSHNNFQGVLADLSSKFSTFNYIDLSFNHFNGSLPILPHNGTVLDLSNNEFSGSITNLCNKTSGYWDFLDLSNNLLSGQLSNCFANQPNLKYLNLAHNNFSGKIPSLNIHASLHLQNNSFTGEIPTLLRSCTSLTFIDLSLNKLTGKIPIWVGDTWTKLVFLSLKSNEFFGSIPSNLCHLAHLQVLDFSLNKISGGIPKCLNNLTAMIQVDSKFDGAFHLRYHGGFEGACVTWKGKKAEYIKTLKFLKLIDLSSNNLVGDIPTEITSLIMLVGLNLSRNNLSGSLPTNIGRLRSLDFLDFSRNHFFGDIPTGVSQLDQLGVLDLSYNNLSGKIPQSIHLQTFNDTVFEGNPGLCGLPLTKVCPGDESAQVPKNSDNVHGMKDPKEQEDQLIDVGFYISMAVGFVFGFWGVCGTLVLNNPWRIAFFKLLNNIMDWLYVKIAISKARHA</sequence>
<feature type="signal peptide" evidence="12">
    <location>
        <begin position="1"/>
        <end position="27"/>
    </location>
</feature>
<evidence type="ECO:0000256" key="1">
    <source>
        <dbReference type="ARBA" id="ARBA00004251"/>
    </source>
</evidence>
<evidence type="ECO:0000256" key="6">
    <source>
        <dbReference type="ARBA" id="ARBA00022729"/>
    </source>
</evidence>
<dbReference type="EMBL" id="CACTIH010005726">
    <property type="protein sequence ID" value="CAA3001011.1"/>
    <property type="molecule type" value="Genomic_DNA"/>
</dbReference>
<dbReference type="Gene3D" id="3.80.10.10">
    <property type="entry name" value="Ribonuclease Inhibitor"/>
    <property type="match status" value="4"/>
</dbReference>
<keyword evidence="4" id="KW-0433">Leucine-rich repeat</keyword>
<evidence type="ECO:0000313" key="14">
    <source>
        <dbReference type="EMBL" id="CAA3001011.1"/>
    </source>
</evidence>
<evidence type="ECO:0000256" key="4">
    <source>
        <dbReference type="ARBA" id="ARBA00022614"/>
    </source>
</evidence>